<protein>
    <submittedName>
        <fullName evidence="2">Uncharacterized protein</fullName>
    </submittedName>
</protein>
<evidence type="ECO:0000313" key="3">
    <source>
        <dbReference type="Proteomes" id="UP001454036"/>
    </source>
</evidence>
<reference evidence="2 3" key="1">
    <citation type="submission" date="2024-01" db="EMBL/GenBank/DDBJ databases">
        <title>The complete chloroplast genome sequence of Lithospermum erythrorhizon: insights into the phylogenetic relationship among Boraginaceae species and the maternal lineages of purple gromwells.</title>
        <authorList>
            <person name="Okada T."/>
            <person name="Watanabe K."/>
        </authorList>
    </citation>
    <scope>NUCLEOTIDE SEQUENCE [LARGE SCALE GENOMIC DNA]</scope>
</reference>
<feature type="compositionally biased region" description="Polar residues" evidence="1">
    <location>
        <begin position="214"/>
        <end position="226"/>
    </location>
</feature>
<evidence type="ECO:0000313" key="2">
    <source>
        <dbReference type="EMBL" id="GAA0166851.1"/>
    </source>
</evidence>
<evidence type="ECO:0000256" key="1">
    <source>
        <dbReference type="SAM" id="MobiDB-lite"/>
    </source>
</evidence>
<sequence length="320" mass="35098">MNSLPVPFTDTELWEIKEYFLIPDDVGIKVPVEGESIMAPIVKENDVGGSFCLGWTPVFLVAFSFSTRLPFSAKGDGGVSKNFLASPHPNKVHKNRFNGQWFFIRGGMGPRVPIWWTTLREACTLFVRDSAFIKSNIQGLCQVTPEKPSWKAYCEEGALIMAAAVWKSVQSVADPFKVEVAAMKGKRLPRFSSHLLIRKPLPTGATHIPIISSKRGSTSEPSATTSKRAKIEALNAATSTSSNPQRPQTIIIDLDDELTTSAQEAVGSRKEKSKSPSTVRSSEAILPFLAKSSTSSKKSKGKKTLLLSKAPHWIVIQRNI</sequence>
<dbReference type="AlphaFoldDB" id="A0AAV3QV16"/>
<name>A0AAV3QV16_LITER</name>
<dbReference type="EMBL" id="BAABME010005875">
    <property type="protein sequence ID" value="GAA0166851.1"/>
    <property type="molecule type" value="Genomic_DNA"/>
</dbReference>
<comment type="caution">
    <text evidence="2">The sequence shown here is derived from an EMBL/GenBank/DDBJ whole genome shotgun (WGS) entry which is preliminary data.</text>
</comment>
<feature type="region of interest" description="Disordered" evidence="1">
    <location>
        <begin position="207"/>
        <end position="228"/>
    </location>
</feature>
<dbReference type="Proteomes" id="UP001454036">
    <property type="component" value="Unassembled WGS sequence"/>
</dbReference>
<gene>
    <name evidence="2" type="ORF">LIER_21915</name>
</gene>
<keyword evidence="3" id="KW-1185">Reference proteome</keyword>
<proteinExistence type="predicted"/>
<organism evidence="2 3">
    <name type="scientific">Lithospermum erythrorhizon</name>
    <name type="common">Purple gromwell</name>
    <name type="synonym">Lithospermum officinale var. erythrorhizon</name>
    <dbReference type="NCBI Taxonomy" id="34254"/>
    <lineage>
        <taxon>Eukaryota</taxon>
        <taxon>Viridiplantae</taxon>
        <taxon>Streptophyta</taxon>
        <taxon>Embryophyta</taxon>
        <taxon>Tracheophyta</taxon>
        <taxon>Spermatophyta</taxon>
        <taxon>Magnoliopsida</taxon>
        <taxon>eudicotyledons</taxon>
        <taxon>Gunneridae</taxon>
        <taxon>Pentapetalae</taxon>
        <taxon>asterids</taxon>
        <taxon>lamiids</taxon>
        <taxon>Boraginales</taxon>
        <taxon>Boraginaceae</taxon>
        <taxon>Boraginoideae</taxon>
        <taxon>Lithospermeae</taxon>
        <taxon>Lithospermum</taxon>
    </lineage>
</organism>
<accession>A0AAV3QV16</accession>